<keyword evidence="1" id="KW-0547">Nucleotide-binding</keyword>
<dbReference type="CDD" id="cd18808">
    <property type="entry name" value="SF1_C_Upf1"/>
    <property type="match status" value="1"/>
</dbReference>
<dbReference type="InterPro" id="IPR050534">
    <property type="entry name" value="Coronavir_polyprotein_1ab"/>
</dbReference>
<organism evidence="6 7">
    <name type="scientific">Ancylostoma caninum</name>
    <name type="common">Dog hookworm</name>
    <dbReference type="NCBI Taxonomy" id="29170"/>
    <lineage>
        <taxon>Eukaryota</taxon>
        <taxon>Metazoa</taxon>
        <taxon>Ecdysozoa</taxon>
        <taxon>Nematoda</taxon>
        <taxon>Chromadorea</taxon>
        <taxon>Rhabditida</taxon>
        <taxon>Rhabditina</taxon>
        <taxon>Rhabditomorpha</taxon>
        <taxon>Strongyloidea</taxon>
        <taxon>Ancylostomatidae</taxon>
        <taxon>Ancylostomatinae</taxon>
        <taxon>Ancylostoma</taxon>
    </lineage>
</organism>
<dbReference type="SUPFAM" id="SSF52540">
    <property type="entry name" value="P-loop containing nucleoside triphosphate hydrolases"/>
    <property type="match status" value="1"/>
</dbReference>
<dbReference type="InterPro" id="IPR047187">
    <property type="entry name" value="SF1_C_Upf1"/>
</dbReference>
<keyword evidence="2" id="KW-0378">Hydrolase</keyword>
<dbReference type="InterPro" id="IPR027417">
    <property type="entry name" value="P-loop_NTPase"/>
</dbReference>
<protein>
    <recommendedName>
        <fullName evidence="5">DNA2/NAM7 helicase-like C-terminal domain-containing protein</fullName>
    </recommendedName>
</protein>
<evidence type="ECO:0000256" key="3">
    <source>
        <dbReference type="ARBA" id="ARBA00022806"/>
    </source>
</evidence>
<name>A0A368GSN7_ANCCA</name>
<dbReference type="STRING" id="29170.A0A368GSN7"/>
<reference evidence="6 7" key="1">
    <citation type="submission" date="2014-10" db="EMBL/GenBank/DDBJ databases">
        <title>Draft genome of the hookworm Ancylostoma caninum.</title>
        <authorList>
            <person name="Mitreva M."/>
        </authorList>
    </citation>
    <scope>NUCLEOTIDE SEQUENCE [LARGE SCALE GENOMIC DNA]</scope>
    <source>
        <strain evidence="6 7">Baltimore</strain>
    </source>
</reference>
<dbReference type="InterPro" id="IPR041679">
    <property type="entry name" value="DNA2/NAM7-like_C"/>
</dbReference>
<evidence type="ECO:0000256" key="4">
    <source>
        <dbReference type="ARBA" id="ARBA00022840"/>
    </source>
</evidence>
<keyword evidence="7" id="KW-1185">Reference proteome</keyword>
<comment type="caution">
    <text evidence="6">The sequence shown here is derived from an EMBL/GenBank/DDBJ whole genome shotgun (WGS) entry which is preliminary data.</text>
</comment>
<dbReference type="GO" id="GO:0043139">
    <property type="term" value="F:5'-3' DNA helicase activity"/>
    <property type="evidence" value="ECO:0007669"/>
    <property type="project" value="TreeGrafter"/>
</dbReference>
<evidence type="ECO:0000313" key="6">
    <source>
        <dbReference type="EMBL" id="RCN46050.1"/>
    </source>
</evidence>
<dbReference type="Gene3D" id="3.40.50.300">
    <property type="entry name" value="P-loop containing nucleotide triphosphate hydrolases"/>
    <property type="match status" value="1"/>
</dbReference>
<evidence type="ECO:0000256" key="2">
    <source>
        <dbReference type="ARBA" id="ARBA00022801"/>
    </source>
</evidence>
<dbReference type="OrthoDB" id="5851052at2759"/>
<dbReference type="GO" id="GO:0005524">
    <property type="term" value="F:ATP binding"/>
    <property type="evidence" value="ECO:0007669"/>
    <property type="project" value="UniProtKB-KW"/>
</dbReference>
<gene>
    <name evidence="6" type="ORF">ANCCAN_07916</name>
</gene>
<sequence>MRRLNSDLFYEGKLICGTPPHMRRALLSRLRMPNPTIPIAFVDVPSQSVKSVTGSHSNVVEANTVNVLVRLLITRGFTPQDILVICLYRDQKFLCQSLLQDTAVTEGTVDSAQGSERSVVILCTTRTSLEQGSKAAFFSDAKRLNVALSRAKDGMFVTGSIKCLQDAATWSAIVAWCKDRNLVTDLHFFDNSMRALLQL</sequence>
<evidence type="ECO:0000313" key="7">
    <source>
        <dbReference type="Proteomes" id="UP000252519"/>
    </source>
</evidence>
<keyword evidence="3" id="KW-0347">Helicase</keyword>
<proteinExistence type="predicted"/>
<feature type="domain" description="DNA2/NAM7 helicase-like C-terminal" evidence="5">
    <location>
        <begin position="3"/>
        <end position="161"/>
    </location>
</feature>
<dbReference type="EMBL" id="JOJR01000087">
    <property type="protein sequence ID" value="RCN46050.1"/>
    <property type="molecule type" value="Genomic_DNA"/>
</dbReference>
<dbReference type="PANTHER" id="PTHR43788">
    <property type="entry name" value="DNA2/NAM7 HELICASE FAMILY MEMBER"/>
    <property type="match status" value="1"/>
</dbReference>
<keyword evidence="4" id="KW-0067">ATP-binding</keyword>
<dbReference type="PANTHER" id="PTHR43788:SF16">
    <property type="entry name" value="HELICASE WITH ZINC FINGER 2"/>
    <property type="match status" value="1"/>
</dbReference>
<evidence type="ECO:0000256" key="1">
    <source>
        <dbReference type="ARBA" id="ARBA00022741"/>
    </source>
</evidence>
<dbReference type="Proteomes" id="UP000252519">
    <property type="component" value="Unassembled WGS sequence"/>
</dbReference>
<dbReference type="GO" id="GO:0016787">
    <property type="term" value="F:hydrolase activity"/>
    <property type="evidence" value="ECO:0007669"/>
    <property type="project" value="UniProtKB-KW"/>
</dbReference>
<dbReference type="AlphaFoldDB" id="A0A368GSN7"/>
<accession>A0A368GSN7</accession>
<dbReference type="Pfam" id="PF13087">
    <property type="entry name" value="AAA_12"/>
    <property type="match status" value="1"/>
</dbReference>
<evidence type="ECO:0000259" key="5">
    <source>
        <dbReference type="Pfam" id="PF13087"/>
    </source>
</evidence>